<keyword evidence="6" id="KW-0067">ATP-binding</keyword>
<accession>A0A383VZ17</accession>
<feature type="region of interest" description="Disordered" evidence="7">
    <location>
        <begin position="1"/>
        <end position="309"/>
    </location>
</feature>
<feature type="region of interest" description="Disordered" evidence="7">
    <location>
        <begin position="687"/>
        <end position="717"/>
    </location>
</feature>
<dbReference type="InterPro" id="IPR008271">
    <property type="entry name" value="Ser/Thr_kinase_AS"/>
</dbReference>
<dbReference type="InterPro" id="IPR050108">
    <property type="entry name" value="CDK"/>
</dbReference>
<dbReference type="FunFam" id="1.10.510.10:FF:000533">
    <property type="entry name" value="cyclin-dependent kinase 10"/>
    <property type="match status" value="1"/>
</dbReference>
<evidence type="ECO:0000256" key="3">
    <source>
        <dbReference type="ARBA" id="ARBA00022679"/>
    </source>
</evidence>
<dbReference type="GO" id="GO:0005634">
    <property type="term" value="C:nucleus"/>
    <property type="evidence" value="ECO:0007669"/>
    <property type="project" value="UniProtKB-ARBA"/>
</dbReference>
<evidence type="ECO:0000256" key="6">
    <source>
        <dbReference type="ARBA" id="ARBA00022840"/>
    </source>
</evidence>
<keyword evidence="3" id="KW-0808">Transferase</keyword>
<dbReference type="PROSITE" id="PS50011">
    <property type="entry name" value="PROTEIN_KINASE_DOM"/>
    <property type="match status" value="1"/>
</dbReference>
<evidence type="ECO:0000256" key="1">
    <source>
        <dbReference type="ARBA" id="ARBA00006485"/>
    </source>
</evidence>
<evidence type="ECO:0000313" key="10">
    <source>
        <dbReference type="Proteomes" id="UP000256970"/>
    </source>
</evidence>
<feature type="compositionally biased region" description="Low complexity" evidence="7">
    <location>
        <begin position="230"/>
        <end position="244"/>
    </location>
</feature>
<proteinExistence type="inferred from homology"/>
<feature type="compositionally biased region" description="Low complexity" evidence="7">
    <location>
        <begin position="283"/>
        <end position="294"/>
    </location>
</feature>
<feature type="compositionally biased region" description="Basic and acidic residues" evidence="7">
    <location>
        <begin position="691"/>
        <end position="701"/>
    </location>
</feature>
<dbReference type="AlphaFoldDB" id="A0A383VZ17"/>
<dbReference type="GO" id="GO:0080090">
    <property type="term" value="P:regulation of primary metabolic process"/>
    <property type="evidence" value="ECO:0007669"/>
    <property type="project" value="UniProtKB-ARBA"/>
</dbReference>
<dbReference type="GO" id="GO:0005524">
    <property type="term" value="F:ATP binding"/>
    <property type="evidence" value="ECO:0007669"/>
    <property type="project" value="UniProtKB-KW"/>
</dbReference>
<dbReference type="GO" id="GO:0007346">
    <property type="term" value="P:regulation of mitotic cell cycle"/>
    <property type="evidence" value="ECO:0007669"/>
    <property type="project" value="TreeGrafter"/>
</dbReference>
<name>A0A383VZ17_TETOB</name>
<dbReference type="InterPro" id="IPR000719">
    <property type="entry name" value="Prot_kinase_dom"/>
</dbReference>
<evidence type="ECO:0000256" key="2">
    <source>
        <dbReference type="ARBA" id="ARBA00022527"/>
    </source>
</evidence>
<dbReference type="InterPro" id="IPR045267">
    <property type="entry name" value="CDK11/PITSLRE_STKc"/>
</dbReference>
<gene>
    <name evidence="9" type="ORF">BQ4739_LOCUS10674</name>
</gene>
<keyword evidence="10" id="KW-1185">Reference proteome</keyword>
<dbReference type="STRING" id="3088.A0A383VZ17"/>
<evidence type="ECO:0000256" key="4">
    <source>
        <dbReference type="ARBA" id="ARBA00022741"/>
    </source>
</evidence>
<feature type="compositionally biased region" description="Basic and acidic residues" evidence="7">
    <location>
        <begin position="149"/>
        <end position="159"/>
    </location>
</feature>
<dbReference type="InterPro" id="IPR011009">
    <property type="entry name" value="Kinase-like_dom_sf"/>
</dbReference>
<dbReference type="GO" id="GO:0010556">
    <property type="term" value="P:regulation of macromolecule biosynthetic process"/>
    <property type="evidence" value="ECO:0007669"/>
    <property type="project" value="UniProtKB-ARBA"/>
</dbReference>
<feature type="compositionally biased region" description="Acidic residues" evidence="7">
    <location>
        <begin position="95"/>
        <end position="104"/>
    </location>
</feature>
<evidence type="ECO:0000313" key="9">
    <source>
        <dbReference type="EMBL" id="SZX70461.1"/>
    </source>
</evidence>
<dbReference type="Proteomes" id="UP000256970">
    <property type="component" value="Unassembled WGS sequence"/>
</dbReference>
<organism evidence="9 10">
    <name type="scientific">Tetradesmus obliquus</name>
    <name type="common">Green alga</name>
    <name type="synonym">Acutodesmus obliquus</name>
    <dbReference type="NCBI Taxonomy" id="3088"/>
    <lineage>
        <taxon>Eukaryota</taxon>
        <taxon>Viridiplantae</taxon>
        <taxon>Chlorophyta</taxon>
        <taxon>core chlorophytes</taxon>
        <taxon>Chlorophyceae</taxon>
        <taxon>CS clade</taxon>
        <taxon>Sphaeropleales</taxon>
        <taxon>Scenedesmaceae</taxon>
        <taxon>Tetradesmus</taxon>
    </lineage>
</organism>
<feature type="compositionally biased region" description="Acidic residues" evidence="7">
    <location>
        <begin position="300"/>
        <end position="309"/>
    </location>
</feature>
<sequence>MSGKHRRDRDGGSSRHNSGYGRDSRDRDSRDPSWQRDGRDSRPGSSHPTPPKPARGGAAAGGRAPVLGGSAISNAILEAAKRRAQEQQAAAAQDDGPESGEADDAAAAAAGGPRKRQKHEPIVWRSPSQQQQREEAAAGDRPSSQQESLQERLAREAAEFRQQQHQAAPGAQQQQQQQRRRHHHHSRGRSPSSSGEEGEEGRGGSPKVQKGGGRGRGYSSNRSRSRSRSSSRSSEGGRQQQQQQKKAAGRWQADEEDEEQQQQQQQKPGKSRWFEEEEEEEGQAPAAAAAAAAAGGAGGDLEEGEAPGVAIDEELEALNRRERAELEAGALSDGASDPEAAGNGGGLASSSDPDDEDEAAFQKNLLEESRRVEEYERLNRIIGGTFGVVHRARCKASGAIYALKKLKLEQCPDGFPQTSVREMNVLLSLSHPKIVNVAEVVIGSRDAVYMVMEYVEHDLKYVLELQSSKKAQPFSIGQVKCLLRQLLEGVAYLHEHWVLHRDLKTSNLLYSNSGELKICDFGLARQYGSPLRPFTPMVVTLWYRAIERLLGDPLYSTALDMWSVGCIMGELILGEPMFQGRGELDQIKRIFALLGTPTQEDWPGWDQLPDSKNLQWKPQESQLRKKFPVMVFGGSQPILNDTGFDLLSRMLEMNPAKRISAAEALQHPWFSEAPRAVAAALMPSFPQRHAQGKDGGFRDKLGNPSPGAVGPVAGFGM</sequence>
<evidence type="ECO:0000256" key="5">
    <source>
        <dbReference type="ARBA" id="ARBA00022777"/>
    </source>
</evidence>
<feature type="compositionally biased region" description="Basic and acidic residues" evidence="7">
    <location>
        <begin position="22"/>
        <end position="42"/>
    </location>
</feature>
<feature type="compositionally biased region" description="Basic residues" evidence="7">
    <location>
        <begin position="178"/>
        <end position="188"/>
    </location>
</feature>
<dbReference type="Gene3D" id="3.30.200.20">
    <property type="entry name" value="Phosphorylase Kinase, domain 1"/>
    <property type="match status" value="1"/>
</dbReference>
<evidence type="ECO:0000259" key="8">
    <source>
        <dbReference type="PROSITE" id="PS50011"/>
    </source>
</evidence>
<dbReference type="EMBL" id="FNXT01000989">
    <property type="protein sequence ID" value="SZX70461.1"/>
    <property type="molecule type" value="Genomic_DNA"/>
</dbReference>
<evidence type="ECO:0000256" key="7">
    <source>
        <dbReference type="SAM" id="MobiDB-lite"/>
    </source>
</evidence>
<dbReference type="SUPFAM" id="SSF56112">
    <property type="entry name" value="Protein kinase-like (PK-like)"/>
    <property type="match status" value="1"/>
</dbReference>
<keyword evidence="2" id="KW-0723">Serine/threonine-protein kinase</keyword>
<dbReference type="SMART" id="SM00220">
    <property type="entry name" value="S_TKc"/>
    <property type="match status" value="1"/>
</dbReference>
<dbReference type="PANTHER" id="PTHR24056:SF107">
    <property type="entry name" value="CYCLIN-DEPENDENT KINASE 11A-RELATED"/>
    <property type="match status" value="1"/>
</dbReference>
<feature type="compositionally biased region" description="Low complexity" evidence="7">
    <location>
        <begin position="161"/>
        <end position="177"/>
    </location>
</feature>
<protein>
    <recommendedName>
        <fullName evidence="8">Protein kinase domain-containing protein</fullName>
    </recommendedName>
</protein>
<dbReference type="PANTHER" id="PTHR24056">
    <property type="entry name" value="CELL DIVISION PROTEIN KINASE"/>
    <property type="match status" value="1"/>
</dbReference>
<dbReference type="FunFam" id="3.30.200.20:FF:000172">
    <property type="entry name" value="cyclin-dependent kinase G-2 isoform X1"/>
    <property type="match status" value="1"/>
</dbReference>
<dbReference type="Gene3D" id="1.10.510.10">
    <property type="entry name" value="Transferase(Phosphotransferase) domain 1"/>
    <property type="match status" value="1"/>
</dbReference>
<keyword evidence="5" id="KW-0418">Kinase</keyword>
<reference evidence="9 10" key="1">
    <citation type="submission" date="2016-10" db="EMBL/GenBank/DDBJ databases">
        <authorList>
            <person name="Cai Z."/>
        </authorList>
    </citation>
    <scope>NUCLEOTIDE SEQUENCE [LARGE SCALE GENOMIC DNA]</scope>
</reference>
<dbReference type="GO" id="GO:0004674">
    <property type="term" value="F:protein serine/threonine kinase activity"/>
    <property type="evidence" value="ECO:0007669"/>
    <property type="project" value="UniProtKB-KW"/>
</dbReference>
<dbReference type="Pfam" id="PF00069">
    <property type="entry name" value="Pkinase"/>
    <property type="match status" value="1"/>
</dbReference>
<keyword evidence="4" id="KW-0547">Nucleotide-binding</keyword>
<feature type="domain" description="Protein kinase" evidence="8">
    <location>
        <begin position="375"/>
        <end position="670"/>
    </location>
</feature>
<feature type="region of interest" description="Disordered" evidence="7">
    <location>
        <begin position="327"/>
        <end position="358"/>
    </location>
</feature>
<comment type="similarity">
    <text evidence="1">Belongs to the protein kinase superfamily. CMGC Ser/Thr protein kinase family. CDC2/CDKX subfamily.</text>
</comment>
<dbReference type="CDD" id="cd07843">
    <property type="entry name" value="STKc_CDC2L1"/>
    <property type="match status" value="1"/>
</dbReference>
<feature type="compositionally biased region" description="Low complexity" evidence="7">
    <location>
        <begin position="54"/>
        <end position="69"/>
    </location>
</feature>
<dbReference type="PROSITE" id="PS00108">
    <property type="entry name" value="PROTEIN_KINASE_ST"/>
    <property type="match status" value="1"/>
</dbReference>